<proteinExistence type="predicted"/>
<dbReference type="STRING" id="1620.IV67_GL001433"/>
<evidence type="ECO:0000313" key="2">
    <source>
        <dbReference type="Proteomes" id="UP000051673"/>
    </source>
</evidence>
<reference evidence="1 2" key="1">
    <citation type="journal article" date="2015" name="Genome Announc.">
        <title>Expanding the biotechnology potential of lactobacilli through comparative genomics of 213 strains and associated genera.</title>
        <authorList>
            <person name="Sun Z."/>
            <person name="Harris H.M."/>
            <person name="McCann A."/>
            <person name="Guo C."/>
            <person name="Argimon S."/>
            <person name="Zhang W."/>
            <person name="Yang X."/>
            <person name="Jeffery I.B."/>
            <person name="Cooney J.C."/>
            <person name="Kagawa T.F."/>
            <person name="Liu W."/>
            <person name="Song Y."/>
            <person name="Salvetti E."/>
            <person name="Wrobel A."/>
            <person name="Rasinkangas P."/>
            <person name="Parkhill J."/>
            <person name="Rea M.C."/>
            <person name="O'Sullivan O."/>
            <person name="Ritari J."/>
            <person name="Douillard F.P."/>
            <person name="Paul Ross R."/>
            <person name="Yang R."/>
            <person name="Briner A.E."/>
            <person name="Felis G.E."/>
            <person name="de Vos W.M."/>
            <person name="Barrangou R."/>
            <person name="Klaenhammer T.R."/>
            <person name="Caufield P.W."/>
            <person name="Cui Y."/>
            <person name="Zhang H."/>
            <person name="O'Toole P.W."/>
        </authorList>
    </citation>
    <scope>NUCLEOTIDE SEQUENCE [LARGE SCALE GENOMIC DNA]</scope>
    <source>
        <strain evidence="1 2">DSM 20014</strain>
    </source>
</reference>
<keyword evidence="2" id="KW-1185">Reference proteome</keyword>
<evidence type="ECO:0000313" key="1">
    <source>
        <dbReference type="EMBL" id="KRN77590.1"/>
    </source>
</evidence>
<dbReference type="Proteomes" id="UP000051673">
    <property type="component" value="Unassembled WGS sequence"/>
</dbReference>
<dbReference type="EMBL" id="JQCD01000017">
    <property type="protein sequence ID" value="KRN77590.1"/>
    <property type="molecule type" value="Genomic_DNA"/>
</dbReference>
<dbReference type="OrthoDB" id="2236831at2"/>
<gene>
    <name evidence="1" type="ORF">IV67_GL001433</name>
</gene>
<name>A0A0R2JNY2_9LACO</name>
<protein>
    <recommendedName>
        <fullName evidence="3">Phage gp6-like head-tail connector protein</fullName>
    </recommendedName>
</protein>
<dbReference type="CDD" id="cd08054">
    <property type="entry name" value="gp6"/>
    <property type="match status" value="1"/>
</dbReference>
<organism evidence="1 2">
    <name type="scientific">Weissella minor</name>
    <dbReference type="NCBI Taxonomy" id="1620"/>
    <lineage>
        <taxon>Bacteria</taxon>
        <taxon>Bacillati</taxon>
        <taxon>Bacillota</taxon>
        <taxon>Bacilli</taxon>
        <taxon>Lactobacillales</taxon>
        <taxon>Lactobacillaceae</taxon>
        <taxon>Weissella</taxon>
    </lineage>
</organism>
<sequence>MEYKELSEPTDALALLKMLKKRLHIFHDEEDEMLKDILDASVEVVTQFTGVTNLENATYRNLILTRAMYVFNDQAEFFFENYRTEINDLALMDGGEHVAEQKTANA</sequence>
<dbReference type="PATRIC" id="fig|1620.3.peg.1456"/>
<accession>A0A0R2JNY2</accession>
<dbReference type="RefSeq" id="WP_057786365.1">
    <property type="nucleotide sequence ID" value="NZ_JQCD01000017.1"/>
</dbReference>
<dbReference type="AlphaFoldDB" id="A0A0R2JNY2"/>
<evidence type="ECO:0008006" key="3">
    <source>
        <dbReference type="Google" id="ProtNLM"/>
    </source>
</evidence>
<comment type="caution">
    <text evidence="1">The sequence shown here is derived from an EMBL/GenBank/DDBJ whole genome shotgun (WGS) entry which is preliminary data.</text>
</comment>